<name>A0A4R2P3M4_9BACL</name>
<dbReference type="Pfam" id="PF13040">
    <property type="entry name" value="Fur_reg_FbpB"/>
    <property type="match status" value="1"/>
</dbReference>
<dbReference type="InterPro" id="IPR025004">
    <property type="entry name" value="SenN/SenS"/>
</dbReference>
<evidence type="ECO:0000313" key="2">
    <source>
        <dbReference type="Proteomes" id="UP000295416"/>
    </source>
</evidence>
<dbReference type="Proteomes" id="UP000295416">
    <property type="component" value="Unassembled WGS sequence"/>
</dbReference>
<protein>
    <submittedName>
        <fullName evidence="1">Fur-regulated basic protein B</fullName>
    </submittedName>
</protein>
<organism evidence="1 2">
    <name type="scientific">Scopulibacillus darangshiensis</name>
    <dbReference type="NCBI Taxonomy" id="442528"/>
    <lineage>
        <taxon>Bacteria</taxon>
        <taxon>Bacillati</taxon>
        <taxon>Bacillota</taxon>
        <taxon>Bacilli</taxon>
        <taxon>Bacillales</taxon>
        <taxon>Sporolactobacillaceae</taxon>
        <taxon>Scopulibacillus</taxon>
    </lineage>
</organism>
<reference evidence="1 2" key="1">
    <citation type="submission" date="2019-03" db="EMBL/GenBank/DDBJ databases">
        <title>Genomic Encyclopedia of Type Strains, Phase IV (KMG-IV): sequencing the most valuable type-strain genomes for metagenomic binning, comparative biology and taxonomic classification.</title>
        <authorList>
            <person name="Goeker M."/>
        </authorList>
    </citation>
    <scope>NUCLEOTIDE SEQUENCE [LARGE SCALE GENOMIC DNA]</scope>
    <source>
        <strain evidence="1 2">DSM 19377</strain>
    </source>
</reference>
<comment type="caution">
    <text evidence="1">The sequence shown here is derived from an EMBL/GenBank/DDBJ whole genome shotgun (WGS) entry which is preliminary data.</text>
</comment>
<keyword evidence="2" id="KW-1185">Reference proteome</keyword>
<sequence length="37" mass="4376">MRKKVSLKALVNKNRLEISKDQKALEKIENKIEKKHS</sequence>
<evidence type="ECO:0000313" key="1">
    <source>
        <dbReference type="EMBL" id="TCP29207.1"/>
    </source>
</evidence>
<dbReference type="AlphaFoldDB" id="A0A4R2P3M4"/>
<dbReference type="RefSeq" id="WP_132745868.1">
    <property type="nucleotide sequence ID" value="NZ_SLXK01000011.1"/>
</dbReference>
<dbReference type="OrthoDB" id="2991278at2"/>
<gene>
    <name evidence="1" type="ORF">EV207_1116</name>
</gene>
<accession>A0A4R2P3M4</accession>
<dbReference type="EMBL" id="SLXK01000011">
    <property type="protein sequence ID" value="TCP29207.1"/>
    <property type="molecule type" value="Genomic_DNA"/>
</dbReference>
<proteinExistence type="predicted"/>